<feature type="domain" description="PPIase FKBP-type" evidence="8">
    <location>
        <begin position="231"/>
        <end position="322"/>
    </location>
</feature>
<dbReference type="AlphaFoldDB" id="A0A8J7WGD6"/>
<name>A0A8J7WGD6_9ACTN</name>
<dbReference type="InterPro" id="IPR001179">
    <property type="entry name" value="PPIase_FKBP_dom"/>
</dbReference>
<comment type="similarity">
    <text evidence="2">Belongs to the FKBP-type PPIase family.</text>
</comment>
<evidence type="ECO:0000256" key="6">
    <source>
        <dbReference type="PROSITE-ProRule" id="PRU00277"/>
    </source>
</evidence>
<dbReference type="PROSITE" id="PS51257">
    <property type="entry name" value="PROKAR_LIPOPROTEIN"/>
    <property type="match status" value="1"/>
</dbReference>
<dbReference type="InterPro" id="IPR046357">
    <property type="entry name" value="PPIase_dom_sf"/>
</dbReference>
<feature type="domain" description="PPIase FKBP-type" evidence="8">
    <location>
        <begin position="75"/>
        <end position="171"/>
    </location>
</feature>
<evidence type="ECO:0000313" key="10">
    <source>
        <dbReference type="Proteomes" id="UP000677913"/>
    </source>
</evidence>
<proteinExistence type="inferred from homology"/>
<comment type="catalytic activity">
    <reaction evidence="1 6">
        <text>[protein]-peptidylproline (omega=180) = [protein]-peptidylproline (omega=0)</text>
        <dbReference type="Rhea" id="RHEA:16237"/>
        <dbReference type="Rhea" id="RHEA-COMP:10747"/>
        <dbReference type="Rhea" id="RHEA-COMP:10748"/>
        <dbReference type="ChEBI" id="CHEBI:83833"/>
        <dbReference type="ChEBI" id="CHEBI:83834"/>
        <dbReference type="EC" id="5.2.1.8"/>
    </reaction>
</comment>
<evidence type="ECO:0000256" key="4">
    <source>
        <dbReference type="ARBA" id="ARBA00023110"/>
    </source>
</evidence>
<evidence type="ECO:0000259" key="8">
    <source>
        <dbReference type="PROSITE" id="PS50059"/>
    </source>
</evidence>
<keyword evidence="4 6" id="KW-0697">Rotamase</keyword>
<evidence type="ECO:0000313" key="9">
    <source>
        <dbReference type="EMBL" id="MBS2961631.1"/>
    </source>
</evidence>
<feature type="chain" id="PRO_5035248335" description="peptidylprolyl isomerase" evidence="7">
    <location>
        <begin position="18"/>
        <end position="322"/>
    </location>
</feature>
<dbReference type="PANTHER" id="PTHR43811">
    <property type="entry name" value="FKBP-TYPE PEPTIDYL-PROLYL CIS-TRANS ISOMERASE FKPA"/>
    <property type="match status" value="1"/>
</dbReference>
<dbReference type="PANTHER" id="PTHR43811:SF19">
    <property type="entry name" value="39 KDA FK506-BINDING NUCLEAR PROTEIN"/>
    <property type="match status" value="1"/>
</dbReference>
<evidence type="ECO:0000256" key="3">
    <source>
        <dbReference type="ARBA" id="ARBA00013194"/>
    </source>
</evidence>
<sequence>MIVRRAVAPLALAAAFAAGCSSGSGPKQSPGSGLPQVTGAVGQKAVITLPSGVAAPAKLETRTLVQGSGATLVSGQLAAVNYTVVNWTGDKALGDTYSADGGKTPNQPQVVTLGSTGLLPAWNTALTGARIGSRIEIVAPPADAFGSQGNAQAGVGPKDDLVFVLDVIGGYEASADITGKQATQAGAGLPTVAGDPGGGNPKVTIPAGAKPPASLVADTLIHGSGEAVQSGRTLLMQYTGVDWNTGKNFDSSFTRKQAFSTTIGAGKVIKGWDDGLVGKHVGDRVLLVIPPSLGYGPSGGQSSAGIGANDTLVFVVDIVDAL</sequence>
<dbReference type="Gene3D" id="3.10.50.40">
    <property type="match status" value="2"/>
</dbReference>
<dbReference type="RefSeq" id="WP_211463480.1">
    <property type="nucleotide sequence ID" value="NZ_JAGSXH010000002.1"/>
</dbReference>
<gene>
    <name evidence="9" type="ORF">KGA66_01135</name>
</gene>
<evidence type="ECO:0000256" key="2">
    <source>
        <dbReference type="ARBA" id="ARBA00006577"/>
    </source>
</evidence>
<dbReference type="EC" id="5.2.1.8" evidence="3 6"/>
<organism evidence="9 10">
    <name type="scientific">Actinocrinis puniceicyclus</name>
    <dbReference type="NCBI Taxonomy" id="977794"/>
    <lineage>
        <taxon>Bacteria</taxon>
        <taxon>Bacillati</taxon>
        <taxon>Actinomycetota</taxon>
        <taxon>Actinomycetes</taxon>
        <taxon>Catenulisporales</taxon>
        <taxon>Actinospicaceae</taxon>
        <taxon>Actinocrinis</taxon>
    </lineage>
</organism>
<feature type="signal peptide" evidence="7">
    <location>
        <begin position="1"/>
        <end position="17"/>
    </location>
</feature>
<dbReference type="PROSITE" id="PS50059">
    <property type="entry name" value="FKBP_PPIASE"/>
    <property type="match status" value="2"/>
</dbReference>
<dbReference type="GO" id="GO:0003755">
    <property type="term" value="F:peptidyl-prolyl cis-trans isomerase activity"/>
    <property type="evidence" value="ECO:0007669"/>
    <property type="project" value="UniProtKB-KW"/>
</dbReference>
<evidence type="ECO:0000256" key="7">
    <source>
        <dbReference type="SAM" id="SignalP"/>
    </source>
</evidence>
<keyword evidence="7" id="KW-0732">Signal</keyword>
<evidence type="ECO:0000256" key="5">
    <source>
        <dbReference type="ARBA" id="ARBA00023235"/>
    </source>
</evidence>
<dbReference type="SUPFAM" id="SSF54534">
    <property type="entry name" value="FKBP-like"/>
    <property type="match status" value="2"/>
</dbReference>
<keyword evidence="10" id="KW-1185">Reference proteome</keyword>
<reference evidence="9" key="1">
    <citation type="submission" date="2021-04" db="EMBL/GenBank/DDBJ databases">
        <title>Genome based classification of Actinospica acidithermotolerans sp. nov., an actinobacterium isolated from an Indonesian hot spring.</title>
        <authorList>
            <person name="Kusuma A.B."/>
            <person name="Putra K.E."/>
            <person name="Nafisah S."/>
            <person name="Loh J."/>
            <person name="Nouioui I."/>
            <person name="Goodfellow M."/>
        </authorList>
    </citation>
    <scope>NUCLEOTIDE SEQUENCE</scope>
    <source>
        <strain evidence="9">DSM 45618</strain>
    </source>
</reference>
<dbReference type="EMBL" id="JAGSXH010000002">
    <property type="protein sequence ID" value="MBS2961631.1"/>
    <property type="molecule type" value="Genomic_DNA"/>
</dbReference>
<accession>A0A8J7WGD6</accession>
<evidence type="ECO:0000256" key="1">
    <source>
        <dbReference type="ARBA" id="ARBA00000971"/>
    </source>
</evidence>
<dbReference type="Proteomes" id="UP000677913">
    <property type="component" value="Unassembled WGS sequence"/>
</dbReference>
<keyword evidence="5 6" id="KW-0413">Isomerase</keyword>
<protein>
    <recommendedName>
        <fullName evidence="3 6">peptidylprolyl isomerase</fullName>
        <ecNumber evidence="3 6">5.2.1.8</ecNumber>
    </recommendedName>
</protein>
<comment type="caution">
    <text evidence="9">The sequence shown here is derived from an EMBL/GenBank/DDBJ whole genome shotgun (WGS) entry which is preliminary data.</text>
</comment>
<dbReference type="Pfam" id="PF00254">
    <property type="entry name" value="FKBP_C"/>
    <property type="match status" value="2"/>
</dbReference>